<comment type="similarity">
    <text evidence="2 14 15">Belongs to the TonB-dependent receptor family.</text>
</comment>
<evidence type="ECO:0000256" key="13">
    <source>
        <dbReference type="ARBA" id="ARBA00023237"/>
    </source>
</evidence>
<evidence type="ECO:0000256" key="14">
    <source>
        <dbReference type="PROSITE-ProRule" id="PRU01360"/>
    </source>
</evidence>
<dbReference type="Gene3D" id="2.40.170.20">
    <property type="entry name" value="TonB-dependent receptor, beta-barrel domain"/>
    <property type="match status" value="1"/>
</dbReference>
<comment type="caution">
    <text evidence="18">The sequence shown here is derived from an EMBL/GenBank/DDBJ whole genome shotgun (WGS) entry which is preliminary data.</text>
</comment>
<keyword evidence="12 18" id="KW-0675">Receptor</keyword>
<evidence type="ECO:0000256" key="2">
    <source>
        <dbReference type="ARBA" id="ARBA00009810"/>
    </source>
</evidence>
<evidence type="ECO:0000256" key="7">
    <source>
        <dbReference type="ARBA" id="ARBA00022729"/>
    </source>
</evidence>
<dbReference type="EMBL" id="LBNQ01000022">
    <property type="protein sequence ID" value="KKW68218.1"/>
    <property type="molecule type" value="Genomic_DNA"/>
</dbReference>
<dbReference type="InterPro" id="IPR039426">
    <property type="entry name" value="TonB-dep_rcpt-like"/>
</dbReference>
<keyword evidence="7" id="KW-0732">Signal</keyword>
<dbReference type="Pfam" id="PF07715">
    <property type="entry name" value="Plug"/>
    <property type="match status" value="1"/>
</dbReference>
<feature type="domain" description="TonB-dependent receptor plug" evidence="17">
    <location>
        <begin position="62"/>
        <end position="160"/>
    </location>
</feature>
<feature type="domain" description="TonB-dependent receptor-like beta-barrel" evidence="16">
    <location>
        <begin position="246"/>
        <end position="689"/>
    </location>
</feature>
<evidence type="ECO:0000256" key="5">
    <source>
        <dbReference type="ARBA" id="ARBA00022496"/>
    </source>
</evidence>
<keyword evidence="19" id="KW-1185">Reference proteome</keyword>
<evidence type="ECO:0000313" key="19">
    <source>
        <dbReference type="Proteomes" id="UP000050580"/>
    </source>
</evidence>
<evidence type="ECO:0000256" key="12">
    <source>
        <dbReference type="ARBA" id="ARBA00023170"/>
    </source>
</evidence>
<dbReference type="Pfam" id="PF00593">
    <property type="entry name" value="TonB_dep_Rec_b-barrel"/>
    <property type="match status" value="1"/>
</dbReference>
<dbReference type="PANTHER" id="PTHR32552:SF89">
    <property type="entry name" value="CATECHOLATE SIDEROPHORE RECEPTOR FIU"/>
    <property type="match status" value="1"/>
</dbReference>
<gene>
    <name evidence="18" type="ORF">AAV94_06935</name>
</gene>
<dbReference type="GO" id="GO:0015891">
    <property type="term" value="P:siderophore transport"/>
    <property type="evidence" value="ECO:0007669"/>
    <property type="project" value="InterPro"/>
</dbReference>
<name>A0A0U1Q0D2_9BURK</name>
<keyword evidence="6 14" id="KW-0812">Transmembrane</keyword>
<comment type="subcellular location">
    <subcellularLocation>
        <location evidence="1 14">Cell outer membrane</location>
        <topology evidence="1 14">Multi-pass membrane protein</topology>
    </subcellularLocation>
</comment>
<dbReference type="STRING" id="1610491.AAV94_06935"/>
<evidence type="ECO:0000259" key="16">
    <source>
        <dbReference type="Pfam" id="PF00593"/>
    </source>
</evidence>
<keyword evidence="4 14" id="KW-1134">Transmembrane beta strand</keyword>
<keyword evidence="11 14" id="KW-0472">Membrane</keyword>
<dbReference type="AlphaFoldDB" id="A0A0U1Q0D2"/>
<evidence type="ECO:0000313" key="18">
    <source>
        <dbReference type="EMBL" id="KKW68218.1"/>
    </source>
</evidence>
<keyword evidence="13 14" id="KW-0998">Cell outer membrane</keyword>
<sequence>MCQLARPGRDGPLGVAAVGAGLSCAPALAQQVQQLEEVTVTAPAASYQAPVAAQSPKFTAPLLETPRSVTIITEELMRDRGATSLQDVLRTTPGITLGSGEGGTPTGDRPFVRGYEASTDIFIDGVRDYARGSHETFNLESVEVIKGPSSAYTGRGGTGGSINLTTKTPKAHRFVEATAGAGNAGQWRTTADVNLPISETIAARLNVMRMGGEVPGRGGIGVDRFGVAPSIAFGLGTPTRATLSYSHVENNDFPDWGIPFRNAANPDRNRPPVVDRENVYGRLNADFRENTIKTGTVKLEHDFSPDLTVRNITRHSDSLNHYLMTRPTFDNCAANAGPPCADEGPDVQFRRDDRMRWRSAKSLINQTDLYGTVQIGGLKHSFSTGFEFSRENIYSRSMSGGPGREHDSLYNPNPHKHYDFNITYGDKEKDGSIRTKSLYLMDTIELNEQFSVNAGLRREIFEVSNQTASRKDSFWNYQLGLVYKPVPYGSIYLSYATSSNPAGENLGQGGGADGVAGGAQIRDVKPEKSRSWELGTKWDVLHQRLSLTAAVFETEKTDARSTDPVSGDVTLGGNNRVRGAELGVAGSITPAWSIWAGYSYLDPKIIRYRSGNNVFDGNQIKFVAKQNASVWSTYEILPGLTLGGGATYVGERYADDANRLVLPSHVRWDAMARYDINPAWSVQFNVNNITDTRMYEASHVGIFANVGPGRSYMLNATYRFE</sequence>
<dbReference type="InterPro" id="IPR010105">
    <property type="entry name" value="TonB_sidphr_rcpt"/>
</dbReference>
<protein>
    <submittedName>
        <fullName evidence="18">TonB-dependent receptor</fullName>
    </submittedName>
</protein>
<dbReference type="GO" id="GO:0038023">
    <property type="term" value="F:signaling receptor activity"/>
    <property type="evidence" value="ECO:0007669"/>
    <property type="project" value="InterPro"/>
</dbReference>
<evidence type="ECO:0000256" key="8">
    <source>
        <dbReference type="ARBA" id="ARBA00023004"/>
    </source>
</evidence>
<dbReference type="InterPro" id="IPR037066">
    <property type="entry name" value="Plug_dom_sf"/>
</dbReference>
<dbReference type="PROSITE" id="PS51257">
    <property type="entry name" value="PROKAR_LIPOPROTEIN"/>
    <property type="match status" value="1"/>
</dbReference>
<proteinExistence type="inferred from homology"/>
<dbReference type="InterPro" id="IPR000531">
    <property type="entry name" value="Beta-barrel_TonB"/>
</dbReference>
<evidence type="ECO:0000256" key="11">
    <source>
        <dbReference type="ARBA" id="ARBA00023136"/>
    </source>
</evidence>
<evidence type="ECO:0000256" key="4">
    <source>
        <dbReference type="ARBA" id="ARBA00022452"/>
    </source>
</evidence>
<dbReference type="Proteomes" id="UP000050580">
    <property type="component" value="Unassembled WGS sequence"/>
</dbReference>
<organism evidence="18 19">
    <name type="scientific">Lampropedia cohaerens</name>
    <dbReference type="NCBI Taxonomy" id="1610491"/>
    <lineage>
        <taxon>Bacteria</taxon>
        <taxon>Pseudomonadati</taxon>
        <taxon>Pseudomonadota</taxon>
        <taxon>Betaproteobacteria</taxon>
        <taxon>Burkholderiales</taxon>
        <taxon>Comamonadaceae</taxon>
        <taxon>Lampropedia</taxon>
    </lineage>
</organism>
<evidence type="ECO:0000256" key="15">
    <source>
        <dbReference type="RuleBase" id="RU003357"/>
    </source>
</evidence>
<dbReference type="GO" id="GO:0015344">
    <property type="term" value="F:siderophore uptake transmembrane transporter activity"/>
    <property type="evidence" value="ECO:0007669"/>
    <property type="project" value="TreeGrafter"/>
</dbReference>
<keyword evidence="5" id="KW-0410">Iron transport</keyword>
<dbReference type="NCBIfam" id="TIGR01783">
    <property type="entry name" value="TonB-siderophor"/>
    <property type="match status" value="1"/>
</dbReference>
<keyword evidence="9" id="KW-0406">Ion transport</keyword>
<keyword evidence="10 15" id="KW-0798">TonB box</keyword>
<dbReference type="CDD" id="cd01347">
    <property type="entry name" value="ligand_gated_channel"/>
    <property type="match status" value="1"/>
</dbReference>
<dbReference type="Gene3D" id="2.170.130.10">
    <property type="entry name" value="TonB-dependent receptor, plug domain"/>
    <property type="match status" value="1"/>
</dbReference>
<dbReference type="PATRIC" id="fig|1610491.3.peg.1470"/>
<dbReference type="PANTHER" id="PTHR32552">
    <property type="entry name" value="FERRICHROME IRON RECEPTOR-RELATED"/>
    <property type="match status" value="1"/>
</dbReference>
<dbReference type="PROSITE" id="PS52016">
    <property type="entry name" value="TONB_DEPENDENT_REC_3"/>
    <property type="match status" value="1"/>
</dbReference>
<keyword evidence="8" id="KW-0408">Iron</keyword>
<evidence type="ECO:0000256" key="1">
    <source>
        <dbReference type="ARBA" id="ARBA00004571"/>
    </source>
</evidence>
<accession>A0A0U1Q0D2</accession>
<keyword evidence="3 14" id="KW-0813">Transport</keyword>
<reference evidence="18 19" key="1">
    <citation type="submission" date="2015-05" db="EMBL/GenBank/DDBJ databases">
        <title>Draft genome sequence of Lampropedia sp. CT6, isolated from the microbial mat of a hot water spring, located at Manikaran, India.</title>
        <authorList>
            <person name="Tripathi C."/>
            <person name="Rani P."/>
            <person name="Mahato N.K."/>
            <person name="Lal R."/>
        </authorList>
    </citation>
    <scope>NUCLEOTIDE SEQUENCE [LARGE SCALE GENOMIC DNA]</scope>
    <source>
        <strain evidence="18 19">CT6</strain>
    </source>
</reference>
<dbReference type="OrthoDB" id="9790771at2"/>
<dbReference type="GO" id="GO:0009279">
    <property type="term" value="C:cell outer membrane"/>
    <property type="evidence" value="ECO:0007669"/>
    <property type="project" value="UniProtKB-SubCell"/>
</dbReference>
<evidence type="ECO:0000256" key="6">
    <source>
        <dbReference type="ARBA" id="ARBA00022692"/>
    </source>
</evidence>
<evidence type="ECO:0000256" key="3">
    <source>
        <dbReference type="ARBA" id="ARBA00022448"/>
    </source>
</evidence>
<dbReference type="FunFam" id="2.170.130.10:FF:000001">
    <property type="entry name" value="Catecholate siderophore TonB-dependent receptor"/>
    <property type="match status" value="1"/>
</dbReference>
<evidence type="ECO:0000259" key="17">
    <source>
        <dbReference type="Pfam" id="PF07715"/>
    </source>
</evidence>
<evidence type="ECO:0000256" key="9">
    <source>
        <dbReference type="ARBA" id="ARBA00023065"/>
    </source>
</evidence>
<evidence type="ECO:0000256" key="10">
    <source>
        <dbReference type="ARBA" id="ARBA00023077"/>
    </source>
</evidence>
<dbReference type="SUPFAM" id="SSF56935">
    <property type="entry name" value="Porins"/>
    <property type="match status" value="1"/>
</dbReference>
<dbReference type="InterPro" id="IPR036942">
    <property type="entry name" value="Beta-barrel_TonB_sf"/>
</dbReference>
<dbReference type="InterPro" id="IPR012910">
    <property type="entry name" value="Plug_dom"/>
</dbReference>